<keyword evidence="3" id="KW-1185">Reference proteome</keyword>
<reference evidence="2" key="1">
    <citation type="submission" date="2020-11" db="EMBL/GenBank/DDBJ databases">
        <authorList>
            <consortium name="DOE Joint Genome Institute"/>
            <person name="Ahrendt S."/>
            <person name="Riley R."/>
            <person name="Andreopoulos W."/>
            <person name="Labutti K."/>
            <person name="Pangilinan J."/>
            <person name="Ruiz-Duenas F.J."/>
            <person name="Barrasa J.M."/>
            <person name="Sanchez-Garcia M."/>
            <person name="Camarero S."/>
            <person name="Miyauchi S."/>
            <person name="Serrano A."/>
            <person name="Linde D."/>
            <person name="Babiker R."/>
            <person name="Drula E."/>
            <person name="Ayuso-Fernandez I."/>
            <person name="Pacheco R."/>
            <person name="Padilla G."/>
            <person name="Ferreira P."/>
            <person name="Barriuso J."/>
            <person name="Kellner H."/>
            <person name="Castanera R."/>
            <person name="Alfaro M."/>
            <person name="Ramirez L."/>
            <person name="Pisabarro A.G."/>
            <person name="Kuo A."/>
            <person name="Tritt A."/>
            <person name="Lipzen A."/>
            <person name="He G."/>
            <person name="Yan M."/>
            <person name="Ng V."/>
            <person name="Cullen D."/>
            <person name="Martin F."/>
            <person name="Rosso M.-N."/>
            <person name="Henrissat B."/>
            <person name="Hibbett D."/>
            <person name="Martinez A.T."/>
            <person name="Grigoriev I.V."/>
        </authorList>
    </citation>
    <scope>NUCLEOTIDE SEQUENCE</scope>
    <source>
        <strain evidence="2">CIRM-BRFM 674</strain>
    </source>
</reference>
<proteinExistence type="predicted"/>
<dbReference type="InterPro" id="IPR001810">
    <property type="entry name" value="F-box_dom"/>
</dbReference>
<name>A0A9P6D5T4_9AGAR</name>
<feature type="domain" description="F-box" evidence="1">
    <location>
        <begin position="1"/>
        <end position="53"/>
    </location>
</feature>
<dbReference type="PROSITE" id="PS50181">
    <property type="entry name" value="FBOX"/>
    <property type="match status" value="1"/>
</dbReference>
<dbReference type="SUPFAM" id="SSF81383">
    <property type="entry name" value="F-box domain"/>
    <property type="match status" value="1"/>
</dbReference>
<sequence>MPLIELPTELIHQVASFLGHEDTSQTNWALTCRRMYAILISGILEGRLQYISLSVSYPPSRYSGHYNTMYLSLSSYDGRHDAKYEPFGGSYRMLGFYPGENIREFMCIQTIIARSKDLDEIHIRLGQRGTTLQKVAAIIGNAPPGRPLP</sequence>
<gene>
    <name evidence="2" type="ORF">BDN70DRAFT_989750</name>
</gene>
<comment type="caution">
    <text evidence="2">The sequence shown here is derived from an EMBL/GenBank/DDBJ whole genome shotgun (WGS) entry which is preliminary data.</text>
</comment>
<protein>
    <recommendedName>
        <fullName evidence="1">F-box domain-containing protein</fullName>
    </recommendedName>
</protein>
<organism evidence="2 3">
    <name type="scientific">Pholiota conissans</name>
    <dbReference type="NCBI Taxonomy" id="109636"/>
    <lineage>
        <taxon>Eukaryota</taxon>
        <taxon>Fungi</taxon>
        <taxon>Dikarya</taxon>
        <taxon>Basidiomycota</taxon>
        <taxon>Agaricomycotina</taxon>
        <taxon>Agaricomycetes</taxon>
        <taxon>Agaricomycetidae</taxon>
        <taxon>Agaricales</taxon>
        <taxon>Agaricineae</taxon>
        <taxon>Strophariaceae</taxon>
        <taxon>Pholiota</taxon>
    </lineage>
</organism>
<evidence type="ECO:0000259" key="1">
    <source>
        <dbReference type="PROSITE" id="PS50181"/>
    </source>
</evidence>
<dbReference type="EMBL" id="MU155145">
    <property type="protein sequence ID" value="KAF9484300.1"/>
    <property type="molecule type" value="Genomic_DNA"/>
</dbReference>
<dbReference type="AlphaFoldDB" id="A0A9P6D5T4"/>
<accession>A0A9P6D5T4</accession>
<dbReference type="OrthoDB" id="3071324at2759"/>
<dbReference type="Proteomes" id="UP000807469">
    <property type="component" value="Unassembled WGS sequence"/>
</dbReference>
<dbReference type="InterPro" id="IPR036047">
    <property type="entry name" value="F-box-like_dom_sf"/>
</dbReference>
<evidence type="ECO:0000313" key="2">
    <source>
        <dbReference type="EMBL" id="KAF9484300.1"/>
    </source>
</evidence>
<evidence type="ECO:0000313" key="3">
    <source>
        <dbReference type="Proteomes" id="UP000807469"/>
    </source>
</evidence>
<dbReference type="CDD" id="cd09917">
    <property type="entry name" value="F-box_SF"/>
    <property type="match status" value="1"/>
</dbReference>